<dbReference type="Proteomes" id="UP001363151">
    <property type="component" value="Unassembled WGS sequence"/>
</dbReference>
<proteinExistence type="predicted"/>
<evidence type="ECO:0000313" key="3">
    <source>
        <dbReference type="Proteomes" id="UP001363151"/>
    </source>
</evidence>
<dbReference type="InterPro" id="IPR029063">
    <property type="entry name" value="SAM-dependent_MTases_sf"/>
</dbReference>
<dbReference type="InterPro" id="IPR041698">
    <property type="entry name" value="Methyltransf_25"/>
</dbReference>
<comment type="caution">
    <text evidence="2">The sequence shown here is derived from an EMBL/GenBank/DDBJ whole genome shotgun (WGS) entry which is preliminary data.</text>
</comment>
<keyword evidence="3" id="KW-1185">Reference proteome</keyword>
<dbReference type="SUPFAM" id="SSF53335">
    <property type="entry name" value="S-adenosyl-L-methionine-dependent methyltransferases"/>
    <property type="match status" value="1"/>
</dbReference>
<evidence type="ECO:0000259" key="1">
    <source>
        <dbReference type="Pfam" id="PF13649"/>
    </source>
</evidence>
<organism evidence="2 3">
    <name type="scientific">Aureococcus anophagefferens</name>
    <name type="common">Harmful bloom alga</name>
    <dbReference type="NCBI Taxonomy" id="44056"/>
    <lineage>
        <taxon>Eukaryota</taxon>
        <taxon>Sar</taxon>
        <taxon>Stramenopiles</taxon>
        <taxon>Ochrophyta</taxon>
        <taxon>Pelagophyceae</taxon>
        <taxon>Pelagomonadales</taxon>
        <taxon>Pelagomonadaceae</taxon>
        <taxon>Aureococcus</taxon>
    </lineage>
</organism>
<protein>
    <recommendedName>
        <fullName evidence="1">Methyltransferase domain-containing protein</fullName>
    </recommendedName>
</protein>
<gene>
    <name evidence="2" type="ORF">SO694_00169031</name>
</gene>
<dbReference type="EMBL" id="JBBJCI010000097">
    <property type="protein sequence ID" value="KAK7248455.1"/>
    <property type="molecule type" value="Genomic_DNA"/>
</dbReference>
<evidence type="ECO:0000313" key="2">
    <source>
        <dbReference type="EMBL" id="KAK7248455.1"/>
    </source>
</evidence>
<feature type="domain" description="Methyltransferase" evidence="1">
    <location>
        <begin position="132"/>
        <end position="206"/>
    </location>
</feature>
<dbReference type="Pfam" id="PF13649">
    <property type="entry name" value="Methyltransf_25"/>
    <property type="match status" value="1"/>
</dbReference>
<name>A0ABR1G5M1_AURAN</name>
<reference evidence="2 3" key="1">
    <citation type="submission" date="2024-03" db="EMBL/GenBank/DDBJ databases">
        <title>Aureococcus anophagefferens CCMP1851 and Kratosvirus quantuckense: Draft genome of a second virus-susceptible host strain in the model system.</title>
        <authorList>
            <person name="Chase E."/>
            <person name="Truchon A.R."/>
            <person name="Schepens W."/>
            <person name="Wilhelm S.W."/>
        </authorList>
    </citation>
    <scope>NUCLEOTIDE SEQUENCE [LARGE SCALE GENOMIC DNA]</scope>
    <source>
        <strain evidence="2 3">CCMP1851</strain>
    </source>
</reference>
<sequence>MAALACGPKPYEAQVILRVDRAGVFLYADLERSKEVCTLTRSTACRRLESGVDAQGRAKVRVEALDGVAFPTGWGRAEYFSQCAATTDRPFDWEPDPEPRAVDEGDAAAPRVPAAALDEACLLAAIGPEDVVVDVACGDGRVAAWAVARFGARAAWGLESDAARYLDARDNVAARGLGDRVTILRADAAAADADRDDVRAALAAATVLVVAIEPGAADAWEPLLWDHLKRRDGAKVRALCLGARPPDAYVAAKCKRLKQPYEALDVDAFLLTRDSRPRRRAVKAVPAGAGRVRMVSS</sequence>
<dbReference type="Gene3D" id="3.40.50.150">
    <property type="entry name" value="Vaccinia Virus protein VP39"/>
    <property type="match status" value="1"/>
</dbReference>
<accession>A0ABR1G5M1</accession>